<evidence type="ECO:0000313" key="3">
    <source>
        <dbReference type="Proteomes" id="UP000479241"/>
    </source>
</evidence>
<evidence type="ECO:0000313" key="2">
    <source>
        <dbReference type="EMBL" id="NEK85858.1"/>
    </source>
</evidence>
<comment type="caution">
    <text evidence="2">The sequence shown here is derived from an EMBL/GenBank/DDBJ whole genome shotgun (WGS) entry which is preliminary data.</text>
</comment>
<protein>
    <submittedName>
        <fullName evidence="2">Uncharacterized protein</fullName>
    </submittedName>
</protein>
<keyword evidence="1" id="KW-0812">Transmembrane</keyword>
<name>A0A6L9W1L0_9ACTN</name>
<dbReference type="Proteomes" id="UP000479241">
    <property type="component" value="Unassembled WGS sequence"/>
</dbReference>
<dbReference type="EMBL" id="JAAGWG010000011">
    <property type="protein sequence ID" value="NEK85858.1"/>
    <property type="molecule type" value="Genomic_DNA"/>
</dbReference>
<dbReference type="AlphaFoldDB" id="A0A6L9W1L0"/>
<gene>
    <name evidence="2" type="ORF">GCU60_08795</name>
</gene>
<feature type="transmembrane region" description="Helical" evidence="1">
    <location>
        <begin position="12"/>
        <end position="29"/>
    </location>
</feature>
<accession>A0A6L9W1L0</accession>
<sequence length="88" mass="9422">MGVTFRSSVRLVLFLITITFPFVVLYVLVKRAADGDFHPDVAASTIFLYLGAVVAVVLSAAAGRGNGRLWFHVVLAVLTRCVVDAVDG</sequence>
<proteinExistence type="predicted"/>
<feature type="transmembrane region" description="Helical" evidence="1">
    <location>
        <begin position="41"/>
        <end position="62"/>
    </location>
</feature>
<evidence type="ECO:0000256" key="1">
    <source>
        <dbReference type="SAM" id="Phobius"/>
    </source>
</evidence>
<keyword evidence="1" id="KW-0472">Membrane</keyword>
<keyword evidence="1" id="KW-1133">Transmembrane helix</keyword>
<organism evidence="2 3">
    <name type="scientific">Blastococcus saxobsidens</name>
    <dbReference type="NCBI Taxonomy" id="138336"/>
    <lineage>
        <taxon>Bacteria</taxon>
        <taxon>Bacillati</taxon>
        <taxon>Actinomycetota</taxon>
        <taxon>Actinomycetes</taxon>
        <taxon>Geodermatophilales</taxon>
        <taxon>Geodermatophilaceae</taxon>
        <taxon>Blastococcus</taxon>
    </lineage>
</organism>
<dbReference type="RefSeq" id="WP_163204315.1">
    <property type="nucleotide sequence ID" value="NZ_JAAGWG010000011.1"/>
</dbReference>
<reference evidence="2 3" key="1">
    <citation type="submission" date="2019-12" db="EMBL/GenBank/DDBJ databases">
        <title>the WGS of Blastococcus saxobsidens 67B17.</title>
        <authorList>
            <person name="Jiang Z."/>
        </authorList>
    </citation>
    <scope>NUCLEOTIDE SEQUENCE [LARGE SCALE GENOMIC DNA]</scope>
    <source>
        <strain evidence="2 3">67B17</strain>
    </source>
</reference>